<keyword evidence="10" id="KW-0539">Nucleus</keyword>
<dbReference type="GO" id="GO:0006281">
    <property type="term" value="P:DNA repair"/>
    <property type="evidence" value="ECO:0007669"/>
    <property type="project" value="UniProtKB-KW"/>
</dbReference>
<comment type="cofactor">
    <cofactor evidence="1">
        <name>Mn(2+)</name>
        <dbReference type="ChEBI" id="CHEBI:29035"/>
    </cofactor>
</comment>
<keyword evidence="6" id="KW-0227">DNA damage</keyword>
<dbReference type="GO" id="GO:0016787">
    <property type="term" value="F:hydrolase activity"/>
    <property type="evidence" value="ECO:0007669"/>
    <property type="project" value="UniProtKB-KW"/>
</dbReference>
<evidence type="ECO:0000313" key="12">
    <source>
        <dbReference type="EMBL" id="KAK4033882.1"/>
    </source>
</evidence>
<dbReference type="PANTHER" id="PTHR15822:SF4">
    <property type="entry name" value="TYROSYL-DNA PHOSPHODIESTERASE 2"/>
    <property type="match status" value="1"/>
</dbReference>
<gene>
    <name evidence="12" type="ORF">C8A01DRAFT_49617</name>
</gene>
<name>A0AAN6SNJ3_9PEZI</name>
<comment type="caution">
    <text evidence="12">The sequence shown here is derived from an EMBL/GenBank/DDBJ whole genome shotgun (WGS) entry which is preliminary data.</text>
</comment>
<evidence type="ECO:0000256" key="10">
    <source>
        <dbReference type="ARBA" id="ARBA00023242"/>
    </source>
</evidence>
<dbReference type="AlphaFoldDB" id="A0AAN6SNJ3"/>
<dbReference type="Proteomes" id="UP001303115">
    <property type="component" value="Unassembled WGS sequence"/>
</dbReference>
<keyword evidence="8" id="KW-0460">Magnesium</keyword>
<sequence>MAFLSRIRTQILSWWQDTPLPAGTSATFQSWHEFDELGNRWGAVEMAPRERPATSPPPDDRDNTGSHQRATATDDDDDDGPHNLNLVTWNVDYSSPHPAQRLSAILARTLSLSPAVDIIFLQEVSRAAFARLLEEREVRRAWFLSGADDAVFPAGQSSVTTVTLLSKARFSQSSSSSSPTSKKNPGPVWRVKYPSRFGRDALCCDIFVPAAAPSSSSSSTAQDGPGGGGVPVRRLRLINVHLDSLPIQPSLRPQQVAVAAALLRSAGRVVALVRENGLVDAWGKVRPGEDGFTWGVDGREPFPPCRMDRVAVVGVGVGGVEVLAPGYIPVGEVDGDEAVAWSDHSGVRCSFKLVGP</sequence>
<comment type="subcellular location">
    <subcellularLocation>
        <location evidence="3">Nucleus</location>
    </subcellularLocation>
</comment>
<reference evidence="13" key="1">
    <citation type="journal article" date="2023" name="Mol. Phylogenet. Evol.">
        <title>Genome-scale phylogeny and comparative genomics of the fungal order Sordariales.</title>
        <authorList>
            <person name="Hensen N."/>
            <person name="Bonometti L."/>
            <person name="Westerberg I."/>
            <person name="Brannstrom I.O."/>
            <person name="Guillou S."/>
            <person name="Cros-Aarteil S."/>
            <person name="Calhoun S."/>
            <person name="Haridas S."/>
            <person name="Kuo A."/>
            <person name="Mondo S."/>
            <person name="Pangilinan J."/>
            <person name="Riley R."/>
            <person name="LaButti K."/>
            <person name="Andreopoulos B."/>
            <person name="Lipzen A."/>
            <person name="Chen C."/>
            <person name="Yan M."/>
            <person name="Daum C."/>
            <person name="Ng V."/>
            <person name="Clum A."/>
            <person name="Steindorff A."/>
            <person name="Ohm R.A."/>
            <person name="Martin F."/>
            <person name="Silar P."/>
            <person name="Natvig D.O."/>
            <person name="Lalanne C."/>
            <person name="Gautier V."/>
            <person name="Ament-Velasquez S.L."/>
            <person name="Kruys A."/>
            <person name="Hutchinson M.I."/>
            <person name="Powell A.J."/>
            <person name="Barry K."/>
            <person name="Miller A.N."/>
            <person name="Grigoriev I.V."/>
            <person name="Debuchy R."/>
            <person name="Gladieux P."/>
            <person name="Hiltunen Thoren M."/>
            <person name="Johannesson H."/>
        </authorList>
    </citation>
    <scope>NUCLEOTIDE SEQUENCE [LARGE SCALE GENOMIC DNA]</scope>
    <source>
        <strain evidence="13">CBS 284.82</strain>
    </source>
</reference>
<evidence type="ECO:0008006" key="14">
    <source>
        <dbReference type="Google" id="ProtNLM"/>
    </source>
</evidence>
<dbReference type="GO" id="GO:0004518">
    <property type="term" value="F:nuclease activity"/>
    <property type="evidence" value="ECO:0007669"/>
    <property type="project" value="UniProtKB-KW"/>
</dbReference>
<dbReference type="Gene3D" id="3.60.10.10">
    <property type="entry name" value="Endonuclease/exonuclease/phosphatase"/>
    <property type="match status" value="1"/>
</dbReference>
<proteinExistence type="predicted"/>
<dbReference type="EMBL" id="MU854505">
    <property type="protein sequence ID" value="KAK4033882.1"/>
    <property type="molecule type" value="Genomic_DNA"/>
</dbReference>
<evidence type="ECO:0000256" key="5">
    <source>
        <dbReference type="ARBA" id="ARBA00022723"/>
    </source>
</evidence>
<feature type="region of interest" description="Disordered" evidence="11">
    <location>
        <begin position="48"/>
        <end position="83"/>
    </location>
</feature>
<keyword evidence="13" id="KW-1185">Reference proteome</keyword>
<evidence type="ECO:0000256" key="7">
    <source>
        <dbReference type="ARBA" id="ARBA00022801"/>
    </source>
</evidence>
<evidence type="ECO:0000256" key="9">
    <source>
        <dbReference type="ARBA" id="ARBA00023204"/>
    </source>
</evidence>
<keyword evidence="9" id="KW-0234">DNA repair</keyword>
<accession>A0AAN6SNJ3</accession>
<evidence type="ECO:0000256" key="4">
    <source>
        <dbReference type="ARBA" id="ARBA00022722"/>
    </source>
</evidence>
<evidence type="ECO:0000256" key="8">
    <source>
        <dbReference type="ARBA" id="ARBA00022842"/>
    </source>
</evidence>
<keyword evidence="4" id="KW-0540">Nuclease</keyword>
<dbReference type="InterPro" id="IPR051547">
    <property type="entry name" value="TDP2-like"/>
</dbReference>
<dbReference type="GO" id="GO:0005634">
    <property type="term" value="C:nucleus"/>
    <property type="evidence" value="ECO:0007669"/>
    <property type="project" value="UniProtKB-SubCell"/>
</dbReference>
<evidence type="ECO:0000256" key="1">
    <source>
        <dbReference type="ARBA" id="ARBA00001936"/>
    </source>
</evidence>
<evidence type="ECO:0000313" key="13">
    <source>
        <dbReference type="Proteomes" id="UP001303115"/>
    </source>
</evidence>
<dbReference type="InterPro" id="IPR036691">
    <property type="entry name" value="Endo/exonu/phosph_ase_sf"/>
</dbReference>
<dbReference type="SUPFAM" id="SSF56219">
    <property type="entry name" value="DNase I-like"/>
    <property type="match status" value="1"/>
</dbReference>
<keyword evidence="7" id="KW-0378">Hydrolase</keyword>
<feature type="compositionally biased region" description="Basic and acidic residues" evidence="11">
    <location>
        <begin position="48"/>
        <end position="64"/>
    </location>
</feature>
<comment type="cofactor">
    <cofactor evidence="2">
        <name>Mg(2+)</name>
        <dbReference type="ChEBI" id="CHEBI:18420"/>
    </cofactor>
</comment>
<evidence type="ECO:0000256" key="6">
    <source>
        <dbReference type="ARBA" id="ARBA00022763"/>
    </source>
</evidence>
<evidence type="ECO:0000256" key="11">
    <source>
        <dbReference type="SAM" id="MobiDB-lite"/>
    </source>
</evidence>
<keyword evidence="5" id="KW-0479">Metal-binding</keyword>
<dbReference type="PANTHER" id="PTHR15822">
    <property type="entry name" value="TRAF AND TNF RECEPTOR-ASSOCIATED PROTEIN"/>
    <property type="match status" value="1"/>
</dbReference>
<organism evidence="12 13">
    <name type="scientific">Parachaetomium inaequale</name>
    <dbReference type="NCBI Taxonomy" id="2588326"/>
    <lineage>
        <taxon>Eukaryota</taxon>
        <taxon>Fungi</taxon>
        <taxon>Dikarya</taxon>
        <taxon>Ascomycota</taxon>
        <taxon>Pezizomycotina</taxon>
        <taxon>Sordariomycetes</taxon>
        <taxon>Sordariomycetidae</taxon>
        <taxon>Sordariales</taxon>
        <taxon>Chaetomiaceae</taxon>
        <taxon>Parachaetomium</taxon>
    </lineage>
</organism>
<evidence type="ECO:0000256" key="2">
    <source>
        <dbReference type="ARBA" id="ARBA00001946"/>
    </source>
</evidence>
<dbReference type="GO" id="GO:0046872">
    <property type="term" value="F:metal ion binding"/>
    <property type="evidence" value="ECO:0007669"/>
    <property type="project" value="UniProtKB-KW"/>
</dbReference>
<evidence type="ECO:0000256" key="3">
    <source>
        <dbReference type="ARBA" id="ARBA00004123"/>
    </source>
</evidence>
<protein>
    <recommendedName>
        <fullName evidence="14">Endonuclease/exonuclease/phosphatase domain-containing protein</fullName>
    </recommendedName>
</protein>